<dbReference type="EMBL" id="JAAIUW010000001">
    <property type="protein sequence ID" value="KAF7845157.1"/>
    <property type="molecule type" value="Genomic_DNA"/>
</dbReference>
<dbReference type="AlphaFoldDB" id="A0A834XHG6"/>
<dbReference type="Proteomes" id="UP000634136">
    <property type="component" value="Unassembled WGS sequence"/>
</dbReference>
<evidence type="ECO:0000313" key="2">
    <source>
        <dbReference type="Proteomes" id="UP000634136"/>
    </source>
</evidence>
<organism evidence="1 2">
    <name type="scientific">Senna tora</name>
    <dbReference type="NCBI Taxonomy" id="362788"/>
    <lineage>
        <taxon>Eukaryota</taxon>
        <taxon>Viridiplantae</taxon>
        <taxon>Streptophyta</taxon>
        <taxon>Embryophyta</taxon>
        <taxon>Tracheophyta</taxon>
        <taxon>Spermatophyta</taxon>
        <taxon>Magnoliopsida</taxon>
        <taxon>eudicotyledons</taxon>
        <taxon>Gunneridae</taxon>
        <taxon>Pentapetalae</taxon>
        <taxon>rosids</taxon>
        <taxon>fabids</taxon>
        <taxon>Fabales</taxon>
        <taxon>Fabaceae</taxon>
        <taxon>Caesalpinioideae</taxon>
        <taxon>Cassia clade</taxon>
        <taxon>Senna</taxon>
    </lineage>
</organism>
<reference evidence="1" key="1">
    <citation type="submission" date="2020-09" db="EMBL/GenBank/DDBJ databases">
        <title>Genome-Enabled Discovery of Anthraquinone Biosynthesis in Senna tora.</title>
        <authorList>
            <person name="Kang S.-H."/>
            <person name="Pandey R.P."/>
            <person name="Lee C.-M."/>
            <person name="Sim J.-S."/>
            <person name="Jeong J.-T."/>
            <person name="Choi B.-S."/>
            <person name="Jung M."/>
            <person name="Ginzburg D."/>
            <person name="Zhao K."/>
            <person name="Won S.Y."/>
            <person name="Oh T.-J."/>
            <person name="Yu Y."/>
            <person name="Kim N.-H."/>
            <person name="Lee O.R."/>
            <person name="Lee T.-H."/>
            <person name="Bashyal P."/>
            <person name="Kim T.-S."/>
            <person name="Lee W.-H."/>
            <person name="Kawkins C."/>
            <person name="Kim C.-K."/>
            <person name="Kim J.S."/>
            <person name="Ahn B.O."/>
            <person name="Rhee S.Y."/>
            <person name="Sohng J.K."/>
        </authorList>
    </citation>
    <scope>NUCLEOTIDE SEQUENCE</scope>
    <source>
        <tissue evidence="1">Leaf</tissue>
    </source>
</reference>
<sequence length="37" mass="4228">MPPEEAKDGDNKWDKCGGTYDGVMVWVEIGKNGWEER</sequence>
<protein>
    <submittedName>
        <fullName evidence="1">Uncharacterized protein</fullName>
    </submittedName>
</protein>
<evidence type="ECO:0000313" key="1">
    <source>
        <dbReference type="EMBL" id="KAF7845157.1"/>
    </source>
</evidence>
<keyword evidence="2" id="KW-1185">Reference proteome</keyword>
<accession>A0A834XHG6</accession>
<proteinExistence type="predicted"/>
<gene>
    <name evidence="1" type="ORF">G2W53_002062</name>
</gene>
<comment type="caution">
    <text evidence="1">The sequence shown here is derived from an EMBL/GenBank/DDBJ whole genome shotgun (WGS) entry which is preliminary data.</text>
</comment>
<name>A0A834XHG6_9FABA</name>